<dbReference type="PROSITE" id="PS51318">
    <property type="entry name" value="TAT"/>
    <property type="match status" value="1"/>
</dbReference>
<gene>
    <name evidence="1" type="ORF">NE675_06510</name>
</gene>
<dbReference type="Proteomes" id="UP001206692">
    <property type="component" value="Unassembled WGS sequence"/>
</dbReference>
<comment type="caution">
    <text evidence="1">The sequence shown here is derived from an EMBL/GenBank/DDBJ whole genome shotgun (WGS) entry which is preliminary data.</text>
</comment>
<evidence type="ECO:0000313" key="2">
    <source>
        <dbReference type="Proteomes" id="UP001206692"/>
    </source>
</evidence>
<reference evidence="1 2" key="1">
    <citation type="submission" date="2022-06" db="EMBL/GenBank/DDBJ databases">
        <title>Isolation of gut microbiota from human fecal samples.</title>
        <authorList>
            <person name="Pamer E.G."/>
            <person name="Barat B."/>
            <person name="Waligurski E."/>
            <person name="Medina S."/>
            <person name="Paddock L."/>
            <person name="Mostad J."/>
        </authorList>
    </citation>
    <scope>NUCLEOTIDE SEQUENCE [LARGE SCALE GENOMIC DNA]</scope>
    <source>
        <strain evidence="1 2">DFI.1.1</strain>
    </source>
</reference>
<keyword evidence="2" id="KW-1185">Reference proteome</keyword>
<organism evidence="1 2">
    <name type="scientific">Megasphaera massiliensis</name>
    <dbReference type="NCBI Taxonomy" id="1232428"/>
    <lineage>
        <taxon>Bacteria</taxon>
        <taxon>Bacillati</taxon>
        <taxon>Bacillota</taxon>
        <taxon>Negativicutes</taxon>
        <taxon>Veillonellales</taxon>
        <taxon>Veillonellaceae</taxon>
        <taxon>Megasphaera</taxon>
    </lineage>
</organism>
<dbReference type="RefSeq" id="WP_062412713.1">
    <property type="nucleotide sequence ID" value="NZ_JAJCIO010000008.1"/>
</dbReference>
<sequence>MEQHNFSRRTFLKMAAGTAIGAALFSMPDLSAAKESGSHLSKQDLTPVSFGQLPKDAEVCAKASKLVSRNYSYILEQARQLKDGWLRDTVTTMIQHPTPMFMQQYTSASAISMLYSKLSAAGLIDTGKIDVQHLLPPFTGKVQPFMTAPGSGYGSHHPYPGGLATHVSANVHITESIVNTYEEVFCYSVNSDIALAGQLLHDIMKPFVFQWQPDGSSLKEYTIAGQGAHHVLSIAESMYRSLPAEEIVAQACAHGAPSDAKGEADVVSWIKAAAIVAQKDPIAYGVLNKMGDGLPAPHRQEGYIVHLGDHDWVLSSPAAQKTSPLLKKIAVQQYGMSDSDSNGAAFNYFKNYAEAQLSCMYLNMLQSQPNGEQLVAQAVGNVILK</sequence>
<dbReference type="InterPro" id="IPR006311">
    <property type="entry name" value="TAT_signal"/>
</dbReference>
<accession>A0ABT1SSB5</accession>
<proteinExistence type="predicted"/>
<dbReference type="EMBL" id="JANGEW010000010">
    <property type="protein sequence ID" value="MCQ5342684.1"/>
    <property type="molecule type" value="Genomic_DNA"/>
</dbReference>
<name>A0ABT1SSB5_9FIRM</name>
<protein>
    <submittedName>
        <fullName evidence="1">Twin-arginine translocation signal domain-containing protein</fullName>
    </submittedName>
</protein>
<evidence type="ECO:0000313" key="1">
    <source>
        <dbReference type="EMBL" id="MCQ5342684.1"/>
    </source>
</evidence>